<dbReference type="OrthoDB" id="1658724at2759"/>
<dbReference type="Pfam" id="PF04116">
    <property type="entry name" value="FA_hydroxylase"/>
    <property type="match status" value="1"/>
</dbReference>
<dbReference type="InterPro" id="IPR050307">
    <property type="entry name" value="Sterol_Desaturase_Related"/>
</dbReference>
<comment type="caution">
    <text evidence="6">The sequence shown here is derived from an EMBL/GenBank/DDBJ whole genome shotgun (WGS) entry which is preliminary data.</text>
</comment>
<keyword evidence="4" id="KW-0472">Membrane</keyword>
<evidence type="ECO:0000259" key="5">
    <source>
        <dbReference type="Pfam" id="PF04116"/>
    </source>
</evidence>
<proteinExistence type="predicted"/>
<dbReference type="AlphaFoldDB" id="A0A8T3EA68"/>
<evidence type="ECO:0000313" key="7">
    <source>
        <dbReference type="Proteomes" id="UP000829720"/>
    </source>
</evidence>
<reference evidence="6" key="1">
    <citation type="submission" date="2021-01" db="EMBL/GenBank/DDBJ databases">
        <authorList>
            <person name="Zahm M."/>
            <person name="Roques C."/>
            <person name="Cabau C."/>
            <person name="Klopp C."/>
            <person name="Donnadieu C."/>
            <person name="Jouanno E."/>
            <person name="Lampietro C."/>
            <person name="Louis A."/>
            <person name="Herpin A."/>
            <person name="Echchiki A."/>
            <person name="Berthelot C."/>
            <person name="Parey E."/>
            <person name="Roest-Crollius H."/>
            <person name="Braasch I."/>
            <person name="Postlethwait J."/>
            <person name="Bobe J."/>
            <person name="Montfort J."/>
            <person name="Bouchez O."/>
            <person name="Begum T."/>
            <person name="Mejri S."/>
            <person name="Adams A."/>
            <person name="Chen W.-J."/>
            <person name="Guiguen Y."/>
        </authorList>
    </citation>
    <scope>NUCLEOTIDE SEQUENCE</scope>
    <source>
        <tissue evidence="6">Blood</tissue>
    </source>
</reference>
<name>A0A8T3EA68_9TELE</name>
<keyword evidence="7" id="KW-1185">Reference proteome</keyword>
<evidence type="ECO:0000256" key="3">
    <source>
        <dbReference type="ARBA" id="ARBA00022989"/>
    </source>
</evidence>
<dbReference type="GO" id="GO:0008610">
    <property type="term" value="P:lipid biosynthetic process"/>
    <property type="evidence" value="ECO:0007669"/>
    <property type="project" value="InterPro"/>
</dbReference>
<feature type="domain" description="Fatty acid hydroxylase" evidence="5">
    <location>
        <begin position="122"/>
        <end position="256"/>
    </location>
</feature>
<organism evidence="6 7">
    <name type="scientific">Albula goreensis</name>
    <dbReference type="NCBI Taxonomy" id="1534307"/>
    <lineage>
        <taxon>Eukaryota</taxon>
        <taxon>Metazoa</taxon>
        <taxon>Chordata</taxon>
        <taxon>Craniata</taxon>
        <taxon>Vertebrata</taxon>
        <taxon>Euteleostomi</taxon>
        <taxon>Actinopterygii</taxon>
        <taxon>Neopterygii</taxon>
        <taxon>Teleostei</taxon>
        <taxon>Albuliformes</taxon>
        <taxon>Albulidae</taxon>
        <taxon>Albula</taxon>
    </lineage>
</organism>
<protein>
    <recommendedName>
        <fullName evidence="5">Fatty acid hydroxylase domain-containing protein</fullName>
    </recommendedName>
</protein>
<dbReference type="Proteomes" id="UP000829720">
    <property type="component" value="Unassembled WGS sequence"/>
</dbReference>
<dbReference type="InterPro" id="IPR006694">
    <property type="entry name" value="Fatty_acid_hydroxylase"/>
</dbReference>
<evidence type="ECO:0000256" key="2">
    <source>
        <dbReference type="ARBA" id="ARBA00022692"/>
    </source>
</evidence>
<gene>
    <name evidence="6" type="ORF">AGOR_G00014120</name>
</gene>
<dbReference type="EMBL" id="JAERUA010000001">
    <property type="protein sequence ID" value="KAI1905244.1"/>
    <property type="molecule type" value="Genomic_DNA"/>
</dbReference>
<evidence type="ECO:0000256" key="4">
    <source>
        <dbReference type="ARBA" id="ARBA00023136"/>
    </source>
</evidence>
<dbReference type="PANTHER" id="PTHR11863">
    <property type="entry name" value="STEROL DESATURASE"/>
    <property type="match status" value="1"/>
</dbReference>
<sequence>MSKMIPEQSLFQFIWKYLRENHQEILRSPLLPVVISVSTYFILCLFYGTLDSLCSMVSWINKYRIHSDRPVKLQSVLKAVGLTLRNHVVFVFPASVAQWYWRPPLPLEEAAPTVTEFTIGMLGCLLLFDFQYFLWHLAHHRSQWLYVTFHAIHHEYPQPFCWVTQYMSAWELVSVGFWTTVDPVLLRCHTLTGYAFMVFNIWVSVDDHSGYDFPWSLHNLVPFGLWGGSVKHDTHHQRPKTNFQPFFSHWDWLCGTSSQHSHSPAMVAKLHRRLVRRWTVVTIRRRQRDGRLVTIPLATRRRLVTIPGNATALGDDPAGNATALGDDPLATRRALW</sequence>
<dbReference type="GO" id="GO:0016491">
    <property type="term" value="F:oxidoreductase activity"/>
    <property type="evidence" value="ECO:0007669"/>
    <property type="project" value="InterPro"/>
</dbReference>
<comment type="subcellular location">
    <subcellularLocation>
        <location evidence="1">Membrane</location>
    </subcellularLocation>
</comment>
<evidence type="ECO:0000256" key="1">
    <source>
        <dbReference type="ARBA" id="ARBA00004370"/>
    </source>
</evidence>
<evidence type="ECO:0000313" key="6">
    <source>
        <dbReference type="EMBL" id="KAI1905244.1"/>
    </source>
</evidence>
<dbReference type="GO" id="GO:0016020">
    <property type="term" value="C:membrane"/>
    <property type="evidence" value="ECO:0007669"/>
    <property type="project" value="UniProtKB-SubCell"/>
</dbReference>
<keyword evidence="3" id="KW-1133">Transmembrane helix</keyword>
<dbReference type="GO" id="GO:0005506">
    <property type="term" value="F:iron ion binding"/>
    <property type="evidence" value="ECO:0007669"/>
    <property type="project" value="InterPro"/>
</dbReference>
<keyword evidence="2" id="KW-0812">Transmembrane</keyword>
<accession>A0A8T3EA68</accession>